<name>A0A8H5TQW7_FUSHE</name>
<dbReference type="GO" id="GO:0005524">
    <property type="term" value="F:ATP binding"/>
    <property type="evidence" value="ECO:0007669"/>
    <property type="project" value="InterPro"/>
</dbReference>
<feature type="region of interest" description="Disordered" evidence="3">
    <location>
        <begin position="354"/>
        <end position="381"/>
    </location>
</feature>
<organism evidence="5 6">
    <name type="scientific">Fusarium heterosporum</name>
    <dbReference type="NCBI Taxonomy" id="42747"/>
    <lineage>
        <taxon>Eukaryota</taxon>
        <taxon>Fungi</taxon>
        <taxon>Dikarya</taxon>
        <taxon>Ascomycota</taxon>
        <taxon>Pezizomycotina</taxon>
        <taxon>Sordariomycetes</taxon>
        <taxon>Hypocreomycetidae</taxon>
        <taxon>Hypocreales</taxon>
        <taxon>Nectriaceae</taxon>
        <taxon>Fusarium</taxon>
        <taxon>Fusarium heterosporum species complex</taxon>
    </lineage>
</organism>
<evidence type="ECO:0000313" key="5">
    <source>
        <dbReference type="EMBL" id="KAF5673875.1"/>
    </source>
</evidence>
<accession>A0A8H5TQW7</accession>
<evidence type="ECO:0000256" key="2">
    <source>
        <dbReference type="ARBA" id="ARBA00022840"/>
    </source>
</evidence>
<keyword evidence="1" id="KW-0547">Nucleotide-binding</keyword>
<dbReference type="SUPFAM" id="SSF52540">
    <property type="entry name" value="P-loop containing nucleoside triphosphate hydrolases"/>
    <property type="match status" value="1"/>
</dbReference>
<dbReference type="Pfam" id="PF00176">
    <property type="entry name" value="SNF2-rel_dom"/>
    <property type="match status" value="1"/>
</dbReference>
<dbReference type="Proteomes" id="UP000567885">
    <property type="component" value="Unassembled WGS sequence"/>
</dbReference>
<feature type="domain" description="SNF2 N-terminal" evidence="4">
    <location>
        <begin position="44"/>
        <end position="162"/>
    </location>
</feature>
<reference evidence="5 6" key="1">
    <citation type="submission" date="2020-05" db="EMBL/GenBank/DDBJ databases">
        <title>Identification and distribution of gene clusters putatively required for synthesis of sphingolipid metabolism inhibitors in phylogenetically diverse species of the filamentous fungus Fusarium.</title>
        <authorList>
            <person name="Kim H.-S."/>
            <person name="Busman M."/>
            <person name="Brown D.W."/>
            <person name="Divon H."/>
            <person name="Uhlig S."/>
            <person name="Proctor R.H."/>
        </authorList>
    </citation>
    <scope>NUCLEOTIDE SEQUENCE [LARGE SCALE GENOMIC DNA]</scope>
    <source>
        <strain evidence="5 6">NRRL 20693</strain>
    </source>
</reference>
<evidence type="ECO:0000313" key="6">
    <source>
        <dbReference type="Proteomes" id="UP000567885"/>
    </source>
</evidence>
<dbReference type="InterPro" id="IPR000330">
    <property type="entry name" value="SNF2_N"/>
</dbReference>
<keyword evidence="6" id="KW-1185">Reference proteome</keyword>
<keyword evidence="2" id="KW-0067">ATP-binding</keyword>
<sequence>MALLHMKSKLSGDQVAKLQAMFKISDGSLRAQIPGFRAKLFAHQTVAIYKIITTVQGSRIGTFLSDLMGLGKTITSLALVAVVTLGRLIQTHIVANAASHNGPNDAEGSPYPGNLDFGLQCLCVTTNPLKDFMLRVAKDAPIGVFVPTDLVQDWADKIEENIDPILSRAGQPLDGCDFLHAFKHDKDDVFLPVNQTKKSLTWEELLPACQSTGTFSDVPAKVLFLTGTPIPTRPASSAFAFKLLSDDIRVAERVFDMARPLLQDGAQKAAFGGDGDDGGGGADGQAVSAVAGFAEMIAPYFIARGYGTEIADGERIPDDRPPYSSCEVRFSIPPESADKHRAWVGACKTEVEAQVRRESTPKAKRKGKKGNGKGKSIDGTGDGGMGKINIMTFQFGQLNLFNRLYRGAHCIPLLERWEIDGPKDAEAVAFPYTAMEVKKDLALKDNSMIREEVAKAGSDKMFQFIERLLADAQRGEHTYHEANPPSLDRPMHAVIITASPINAAFVSDRANMFDEFGEEIQRQIKDGAVLKTFVIVTTYPVISNGFDNLGWVDIMVFMGEPFTATYITQAQGRLWRPGHGRPIALYRLRNGRHDRVVFERNGLVKDLNVEVAGAPEPIDENDVNA</sequence>
<evidence type="ECO:0000256" key="3">
    <source>
        <dbReference type="SAM" id="MobiDB-lite"/>
    </source>
</evidence>
<gene>
    <name evidence="5" type="ORF">FHETE_3262</name>
</gene>
<evidence type="ECO:0000259" key="4">
    <source>
        <dbReference type="Pfam" id="PF00176"/>
    </source>
</evidence>
<dbReference type="InterPro" id="IPR027417">
    <property type="entry name" value="P-loop_NTPase"/>
</dbReference>
<protein>
    <submittedName>
        <fullName evidence="5">SNF2 family n-terminal domain-containing protein</fullName>
    </submittedName>
</protein>
<feature type="compositionally biased region" description="Basic residues" evidence="3">
    <location>
        <begin position="362"/>
        <end position="372"/>
    </location>
</feature>
<dbReference type="EMBL" id="JAAGWQ010000051">
    <property type="protein sequence ID" value="KAF5673875.1"/>
    <property type="molecule type" value="Genomic_DNA"/>
</dbReference>
<dbReference type="OrthoDB" id="5100009at2759"/>
<comment type="caution">
    <text evidence="5">The sequence shown here is derived from an EMBL/GenBank/DDBJ whole genome shotgun (WGS) entry which is preliminary data.</text>
</comment>
<proteinExistence type="predicted"/>
<dbReference type="AlphaFoldDB" id="A0A8H5TQW7"/>
<evidence type="ECO:0000256" key="1">
    <source>
        <dbReference type="ARBA" id="ARBA00022741"/>
    </source>
</evidence>